<dbReference type="RefSeq" id="WP_311434939.1">
    <property type="nucleotide sequence ID" value="NZ_JBCGUI010000012.1"/>
</dbReference>
<evidence type="ECO:0000313" key="4">
    <source>
        <dbReference type="EMBL" id="MDT0339199.1"/>
    </source>
</evidence>
<evidence type="ECO:0000256" key="1">
    <source>
        <dbReference type="SAM" id="Coils"/>
    </source>
</evidence>
<sequence length="530" mass="58717">MVMKATIYARYSSDKQSETSLDDQLRVCRTRADREGATVEFERCDAAISGSTAVGSRPAGNAMLADALAGRFDLLLVEGLDRLARDQVEQEQIVRRLEHRGIRIIGVSDGYDSRHSGRKIMRGVRGLINDLYLDDLRSKTHRGQAGQVERGYIAGGKSYGYDIVKADGGSTYQINENQARWVVWIFEQYAAGNSVQRIAHELNNQGVPSPRDSTWAVSAIYGSPVKGSGILNNSMYVGQYVWNRSQWIKDPDTGRRQRTERPREEWQTASLPELRIIDDELWRRVRERIDAGRDEHGRKRQVRPATTLFGGMMLCPRCGGAVVAINAERYGCAAAKDRGPSVCKGFSILRDLVEKRLISIIRAELLSPVAAAEFEKAFEEMLKENTGSTEDVAQTTKRIAQLTAEIGRVVDAITMIGVSEALAEKLKSLENDRSSLQRRLALKAASEAARNPNVTSIFNEILMNLTAALRENPLMARKILGDIFGSIQLELREDNQVWAKMATAQLLKQVAGPSISVVAGAGFEPTTFGL</sequence>
<dbReference type="AlphaFoldDB" id="A0AAE4GE09"/>
<dbReference type="InterPro" id="IPR036162">
    <property type="entry name" value="Resolvase-like_N_sf"/>
</dbReference>
<dbReference type="GO" id="GO:0000150">
    <property type="term" value="F:DNA strand exchange activity"/>
    <property type="evidence" value="ECO:0007669"/>
    <property type="project" value="InterPro"/>
</dbReference>
<feature type="domain" description="Recombinase" evidence="3">
    <location>
        <begin position="158"/>
        <end position="295"/>
    </location>
</feature>
<dbReference type="Gene3D" id="3.90.1750.20">
    <property type="entry name" value="Putative Large Serine Recombinase, Chain B, Domain 2"/>
    <property type="match status" value="1"/>
</dbReference>
<dbReference type="PANTHER" id="PTHR30461:SF23">
    <property type="entry name" value="DNA RECOMBINASE-RELATED"/>
    <property type="match status" value="1"/>
</dbReference>
<dbReference type="Gene3D" id="3.40.50.1390">
    <property type="entry name" value="Resolvase, N-terminal catalytic domain"/>
    <property type="match status" value="1"/>
</dbReference>
<comment type="caution">
    <text evidence="4">The sequence shown here is derived from an EMBL/GenBank/DDBJ whole genome shotgun (WGS) entry which is preliminary data.</text>
</comment>
<keyword evidence="1" id="KW-0175">Coiled coil</keyword>
<organism evidence="4">
    <name type="scientific">Herbaspirillum huttiense subsp. nephrolepidis</name>
    <dbReference type="NCBI Taxonomy" id="3075126"/>
    <lineage>
        <taxon>Bacteria</taxon>
        <taxon>Pseudomonadati</taxon>
        <taxon>Pseudomonadota</taxon>
        <taxon>Betaproteobacteria</taxon>
        <taxon>Burkholderiales</taxon>
        <taxon>Oxalobacteraceae</taxon>
        <taxon>Herbaspirillum</taxon>
    </lineage>
</organism>
<dbReference type="InterPro" id="IPR038109">
    <property type="entry name" value="DNA_bind_recomb_sf"/>
</dbReference>
<proteinExistence type="predicted"/>
<evidence type="ECO:0000259" key="2">
    <source>
        <dbReference type="PROSITE" id="PS51736"/>
    </source>
</evidence>
<dbReference type="Pfam" id="PF07508">
    <property type="entry name" value="Recombinase"/>
    <property type="match status" value="1"/>
</dbReference>
<dbReference type="CDD" id="cd00338">
    <property type="entry name" value="Ser_Recombinase"/>
    <property type="match status" value="1"/>
</dbReference>
<name>A0AAE4GE09_9BURK</name>
<dbReference type="PANTHER" id="PTHR30461">
    <property type="entry name" value="DNA-INVERTASE FROM LAMBDOID PROPHAGE"/>
    <property type="match status" value="1"/>
</dbReference>
<accession>A0AAE4GE09</accession>
<dbReference type="SMART" id="SM00857">
    <property type="entry name" value="Resolvase"/>
    <property type="match status" value="1"/>
</dbReference>
<dbReference type="EMBL" id="JAVRAA010000012">
    <property type="protein sequence ID" value="MDT0339199.1"/>
    <property type="molecule type" value="Genomic_DNA"/>
</dbReference>
<dbReference type="PROSITE" id="PS51737">
    <property type="entry name" value="RECOMBINASE_DNA_BIND"/>
    <property type="match status" value="1"/>
</dbReference>
<dbReference type="GO" id="GO:0003677">
    <property type="term" value="F:DNA binding"/>
    <property type="evidence" value="ECO:0007669"/>
    <property type="project" value="InterPro"/>
</dbReference>
<feature type="coiled-coil region" evidence="1">
    <location>
        <begin position="419"/>
        <end position="446"/>
    </location>
</feature>
<reference evidence="4" key="1">
    <citation type="submission" date="2023-02" db="EMBL/GenBank/DDBJ databases">
        <title>Description of Herbaspirillum huttiense subsp. nephrolepsisexaltata and Herbaspirillum huttiense subsp. lycopersicon.</title>
        <authorList>
            <person name="Poudel M."/>
            <person name="Sharma A."/>
            <person name="Goss E."/>
            <person name="Tapia J.H."/>
            <person name="Harmon C.M."/>
            <person name="Jones J.B."/>
        </authorList>
    </citation>
    <scope>NUCLEOTIDE SEQUENCE</scope>
    <source>
        <strain evidence="4">NC40101</strain>
    </source>
</reference>
<protein>
    <submittedName>
        <fullName evidence="4">Recombinase family protein</fullName>
    </submittedName>
</protein>
<dbReference type="InterPro" id="IPR006119">
    <property type="entry name" value="Resolv_N"/>
</dbReference>
<feature type="domain" description="Resolvase/invertase-type recombinase catalytic" evidence="2">
    <location>
        <begin position="4"/>
        <end position="151"/>
    </location>
</feature>
<gene>
    <name evidence="4" type="ORF">RJN63_20355</name>
</gene>
<evidence type="ECO:0000259" key="3">
    <source>
        <dbReference type="PROSITE" id="PS51737"/>
    </source>
</evidence>
<dbReference type="InterPro" id="IPR050639">
    <property type="entry name" value="SSR_resolvase"/>
</dbReference>
<dbReference type="Pfam" id="PF00239">
    <property type="entry name" value="Resolvase"/>
    <property type="match status" value="1"/>
</dbReference>
<dbReference type="PROSITE" id="PS51736">
    <property type="entry name" value="RECOMBINASES_3"/>
    <property type="match status" value="1"/>
</dbReference>
<dbReference type="InterPro" id="IPR011109">
    <property type="entry name" value="DNA_bind_recombinase_dom"/>
</dbReference>
<dbReference type="SUPFAM" id="SSF53041">
    <property type="entry name" value="Resolvase-like"/>
    <property type="match status" value="1"/>
</dbReference>